<dbReference type="Gene3D" id="3.30.420.10">
    <property type="entry name" value="Ribonuclease H-like superfamily/Ribonuclease H"/>
    <property type="match status" value="1"/>
</dbReference>
<accession>A0A090KRP4</accession>
<dbReference type="OrthoDB" id="6784301at2759"/>
<dbReference type="RefSeq" id="XP_024499270.1">
    <property type="nucleotide sequence ID" value="XM_024653063.1"/>
</dbReference>
<dbReference type="PANTHER" id="PTHR37984">
    <property type="entry name" value="PROTEIN CBG26694"/>
    <property type="match status" value="1"/>
</dbReference>
<dbReference type="PROSITE" id="PS50994">
    <property type="entry name" value="INTEGRASE"/>
    <property type="match status" value="1"/>
</dbReference>
<reference evidence="3" key="2">
    <citation type="submission" date="2014-09" db="EMBL/GenBank/DDBJ databases">
        <authorList>
            <person name="Martin A.A."/>
        </authorList>
    </citation>
    <scope>NUCLEOTIDE SEQUENCE</scope>
    <source>
        <strain evidence="3">ED321</strain>
    </source>
</reference>
<gene>
    <name evidence="2 4 5" type="ORF">SRAE_X000180000</name>
</gene>
<reference evidence="2" key="1">
    <citation type="submission" date="2014-09" db="EMBL/GenBank/DDBJ databases">
        <authorList>
            <person name="Aslett A.Martin."/>
        </authorList>
    </citation>
    <scope>NUCLEOTIDE SEQUENCE</scope>
    <source>
        <strain evidence="2">ED321 Heterogonic</strain>
    </source>
</reference>
<sequence length="110" mass="12771">MTEKKIVAAIDSFSNLLTVQIIKSGSGEEVKQFLVKKIECKYGLPRAIHSDNAKIFTCGAVKHYCKEKNILQSFSEKYSHCTNHKIERAFSTFQLAIRKVRKRKWEYELD</sequence>
<organism evidence="2">
    <name type="scientific">Strongyloides ratti</name>
    <name type="common">Parasitic roundworm</name>
    <dbReference type="NCBI Taxonomy" id="34506"/>
    <lineage>
        <taxon>Eukaryota</taxon>
        <taxon>Metazoa</taxon>
        <taxon>Ecdysozoa</taxon>
        <taxon>Nematoda</taxon>
        <taxon>Chromadorea</taxon>
        <taxon>Rhabditida</taxon>
        <taxon>Tylenchina</taxon>
        <taxon>Panagrolaimomorpha</taxon>
        <taxon>Strongyloidoidea</taxon>
        <taxon>Strongyloididae</taxon>
        <taxon>Strongyloides</taxon>
    </lineage>
</organism>
<evidence type="ECO:0000313" key="4">
    <source>
        <dbReference type="WBParaSite" id="SRAE_X000180000.1"/>
    </source>
</evidence>
<proteinExistence type="predicted"/>
<dbReference type="SUPFAM" id="SSF53098">
    <property type="entry name" value="Ribonuclease H-like"/>
    <property type="match status" value="1"/>
</dbReference>
<protein>
    <submittedName>
        <fullName evidence="2 4">Integrase, catalytic core domain and Ribonuclease H-like domain-containing protein</fullName>
    </submittedName>
</protein>
<reference evidence="4" key="3">
    <citation type="submission" date="2020-12" db="UniProtKB">
        <authorList>
            <consortium name="WormBaseParasite"/>
        </authorList>
    </citation>
    <scope>IDENTIFICATION</scope>
</reference>
<dbReference type="GO" id="GO:0003676">
    <property type="term" value="F:nucleic acid binding"/>
    <property type="evidence" value="ECO:0007669"/>
    <property type="project" value="InterPro"/>
</dbReference>
<dbReference type="WormBase" id="SRAE_X000180000">
    <property type="protein sequence ID" value="SRP08680"/>
    <property type="gene ID" value="WBGene00267377"/>
</dbReference>
<dbReference type="InterPro" id="IPR036397">
    <property type="entry name" value="RNaseH_sf"/>
</dbReference>
<evidence type="ECO:0000313" key="3">
    <source>
        <dbReference type="Proteomes" id="UP000035682"/>
    </source>
</evidence>
<dbReference type="WBParaSite" id="SRAE_X000180000.1">
    <property type="protein sequence ID" value="SRAE_X000180000.1"/>
    <property type="gene ID" value="WBGene00267377"/>
</dbReference>
<dbReference type="GeneID" id="36384871"/>
<keyword evidence="3" id="KW-1185">Reference proteome</keyword>
<dbReference type="Proteomes" id="UP000035682">
    <property type="component" value="Unplaced"/>
</dbReference>
<name>A0A090KRP4_STRRB</name>
<evidence type="ECO:0000313" key="2">
    <source>
        <dbReference type="EMBL" id="CEF60060.1"/>
    </source>
</evidence>
<dbReference type="CTD" id="36384871"/>
<dbReference type="InterPro" id="IPR050951">
    <property type="entry name" value="Retrovirus_Pol_polyprotein"/>
</dbReference>
<dbReference type="EMBL" id="LN609396">
    <property type="protein sequence ID" value="CEF60060.1"/>
    <property type="molecule type" value="Genomic_DNA"/>
</dbReference>
<feature type="domain" description="Integrase catalytic" evidence="1">
    <location>
        <begin position="1"/>
        <end position="110"/>
    </location>
</feature>
<evidence type="ECO:0000259" key="1">
    <source>
        <dbReference type="PROSITE" id="PS50994"/>
    </source>
</evidence>
<dbReference type="GO" id="GO:0015074">
    <property type="term" value="P:DNA integration"/>
    <property type="evidence" value="ECO:0007669"/>
    <property type="project" value="InterPro"/>
</dbReference>
<dbReference type="Pfam" id="PF00665">
    <property type="entry name" value="rve"/>
    <property type="match status" value="1"/>
</dbReference>
<dbReference type="InterPro" id="IPR001584">
    <property type="entry name" value="Integrase_cat-core"/>
</dbReference>
<dbReference type="PANTHER" id="PTHR37984:SF5">
    <property type="entry name" value="PROTEIN NYNRIN-LIKE"/>
    <property type="match status" value="1"/>
</dbReference>
<dbReference type="AlphaFoldDB" id="A0A090KRP4"/>
<evidence type="ECO:0000313" key="5">
    <source>
        <dbReference type="WormBase" id="SRAE_X000180000"/>
    </source>
</evidence>
<dbReference type="InterPro" id="IPR012337">
    <property type="entry name" value="RNaseH-like_sf"/>
</dbReference>